<reference evidence="6" key="1">
    <citation type="journal article" date="2021" name="Proc. Natl. Acad. Sci. U.S.A.">
        <title>A Catalog of Tens of Thousands of Viruses from Human Metagenomes Reveals Hidden Associations with Chronic Diseases.</title>
        <authorList>
            <person name="Tisza M.J."/>
            <person name="Buck C.B."/>
        </authorList>
    </citation>
    <scope>NUCLEOTIDE SEQUENCE</scope>
    <source>
        <strain evidence="6">Ctv1i11</strain>
    </source>
</reference>
<dbReference type="InterPro" id="IPR038765">
    <property type="entry name" value="Papain-like_cys_pep_sf"/>
</dbReference>
<organism evidence="6">
    <name type="scientific">Myoviridae sp. ctv1i11</name>
    <dbReference type="NCBI Taxonomy" id="2826709"/>
    <lineage>
        <taxon>Viruses</taxon>
        <taxon>Duplodnaviria</taxon>
        <taxon>Heunggongvirae</taxon>
        <taxon>Uroviricota</taxon>
        <taxon>Caudoviricetes</taxon>
    </lineage>
</organism>
<feature type="domain" description="NlpC/P60" evidence="5">
    <location>
        <begin position="1"/>
        <end position="108"/>
    </location>
</feature>
<keyword evidence="4" id="KW-0788">Thiol protease</keyword>
<evidence type="ECO:0000256" key="2">
    <source>
        <dbReference type="ARBA" id="ARBA00022670"/>
    </source>
</evidence>
<dbReference type="GO" id="GO:0008234">
    <property type="term" value="F:cysteine-type peptidase activity"/>
    <property type="evidence" value="ECO:0007669"/>
    <property type="project" value="UniProtKB-KW"/>
</dbReference>
<protein>
    <submittedName>
        <fullName evidence="6">NlpC/P60 family</fullName>
    </submittedName>
</protein>
<dbReference type="Gene3D" id="3.90.1720.10">
    <property type="entry name" value="endopeptidase domain like (from Nostoc punctiforme)"/>
    <property type="match status" value="1"/>
</dbReference>
<comment type="similarity">
    <text evidence="1">Belongs to the peptidase C40 family.</text>
</comment>
<keyword evidence="3" id="KW-0378">Hydrolase</keyword>
<evidence type="ECO:0000313" key="6">
    <source>
        <dbReference type="EMBL" id="DAD85985.1"/>
    </source>
</evidence>
<name>A0A8S5MUG8_9CAUD</name>
<evidence type="ECO:0000259" key="5">
    <source>
        <dbReference type="PROSITE" id="PS51935"/>
    </source>
</evidence>
<dbReference type="GO" id="GO:0006508">
    <property type="term" value="P:proteolysis"/>
    <property type="evidence" value="ECO:0007669"/>
    <property type="project" value="UniProtKB-KW"/>
</dbReference>
<proteinExistence type="inferred from homology"/>
<dbReference type="InterPro" id="IPR000064">
    <property type="entry name" value="NLP_P60_dom"/>
</dbReference>
<sequence length="108" mass="12424">MHLTSDMSDMLGTPFEELKCWDVVAEVYRRNGVTLPNYTDIPMDEWQEVKEPTEGSVLVFSLKGKELDHVGVYLGDGRFIHATKPSGVCIEHISKYVPRLKHIYDRKE</sequence>
<dbReference type="EMBL" id="BK014992">
    <property type="protein sequence ID" value="DAD85985.1"/>
    <property type="molecule type" value="Genomic_DNA"/>
</dbReference>
<dbReference type="PROSITE" id="PS51935">
    <property type="entry name" value="NLPC_P60"/>
    <property type="match status" value="1"/>
</dbReference>
<evidence type="ECO:0000256" key="3">
    <source>
        <dbReference type="ARBA" id="ARBA00022801"/>
    </source>
</evidence>
<keyword evidence="2" id="KW-0645">Protease</keyword>
<evidence type="ECO:0000256" key="4">
    <source>
        <dbReference type="ARBA" id="ARBA00022807"/>
    </source>
</evidence>
<evidence type="ECO:0000256" key="1">
    <source>
        <dbReference type="ARBA" id="ARBA00007074"/>
    </source>
</evidence>
<accession>A0A8S5MUG8</accession>
<dbReference type="GO" id="GO:0001897">
    <property type="term" value="P:symbiont-mediated cytolysis of host cell"/>
    <property type="evidence" value="ECO:0007669"/>
    <property type="project" value="UniProtKB-ARBA"/>
</dbReference>
<dbReference type="Pfam" id="PF00877">
    <property type="entry name" value="NLPC_P60"/>
    <property type="match status" value="1"/>
</dbReference>
<dbReference type="SUPFAM" id="SSF54001">
    <property type="entry name" value="Cysteine proteinases"/>
    <property type="match status" value="1"/>
</dbReference>